<protein>
    <submittedName>
        <fullName evidence="3">Uncharacterized protein</fullName>
    </submittedName>
</protein>
<dbReference type="RefSeq" id="XP_069226915.1">
    <property type="nucleotide sequence ID" value="XM_069375747.1"/>
</dbReference>
<keyword evidence="2" id="KW-0521">NADP</keyword>
<accession>A0AB34KFE1</accession>
<dbReference type="InterPro" id="IPR002347">
    <property type="entry name" value="SDR_fam"/>
</dbReference>
<dbReference type="Gene3D" id="3.40.50.720">
    <property type="entry name" value="NAD(P)-binding Rossmann-like Domain"/>
    <property type="match status" value="1"/>
</dbReference>
<proteinExistence type="inferred from homology"/>
<organism evidence="3 4">
    <name type="scientific">Cladosporium halotolerans</name>
    <dbReference type="NCBI Taxonomy" id="1052096"/>
    <lineage>
        <taxon>Eukaryota</taxon>
        <taxon>Fungi</taxon>
        <taxon>Dikarya</taxon>
        <taxon>Ascomycota</taxon>
        <taxon>Pezizomycotina</taxon>
        <taxon>Dothideomycetes</taxon>
        <taxon>Dothideomycetidae</taxon>
        <taxon>Cladosporiales</taxon>
        <taxon>Cladosporiaceae</taxon>
        <taxon>Cladosporium</taxon>
    </lineage>
</organism>
<dbReference type="PROSITE" id="PS00061">
    <property type="entry name" value="ADH_SHORT"/>
    <property type="match status" value="1"/>
</dbReference>
<dbReference type="SUPFAM" id="SSF51735">
    <property type="entry name" value="NAD(P)-binding Rossmann-fold domains"/>
    <property type="match status" value="1"/>
</dbReference>
<dbReference type="AlphaFoldDB" id="A0AB34KFE1"/>
<reference evidence="3 4" key="1">
    <citation type="journal article" date="2020" name="Microbiol. Resour. Announc.">
        <title>Draft Genome Sequence of a Cladosporium Species Isolated from the Mesophotic Ascidian Didemnum maculosum.</title>
        <authorList>
            <person name="Gioti A."/>
            <person name="Siaperas R."/>
            <person name="Nikolaivits E."/>
            <person name="Le Goff G."/>
            <person name="Ouazzani J."/>
            <person name="Kotoulas G."/>
            <person name="Topakas E."/>
        </authorList>
    </citation>
    <scope>NUCLEOTIDE SEQUENCE [LARGE SCALE GENOMIC DNA]</scope>
    <source>
        <strain evidence="3 4">TM138-S3</strain>
    </source>
</reference>
<dbReference type="FunFam" id="3.40.50.720:FF:000084">
    <property type="entry name" value="Short-chain dehydrogenase reductase"/>
    <property type="match status" value="1"/>
</dbReference>
<comment type="similarity">
    <text evidence="1">Belongs to the short-chain dehydrogenases/reductases (SDR) family.</text>
</comment>
<dbReference type="Proteomes" id="UP000803884">
    <property type="component" value="Unassembled WGS sequence"/>
</dbReference>
<dbReference type="GeneID" id="96008585"/>
<evidence type="ECO:0000313" key="3">
    <source>
        <dbReference type="EMBL" id="KAL1583809.1"/>
    </source>
</evidence>
<dbReference type="InterPro" id="IPR020904">
    <property type="entry name" value="Sc_DH/Rdtase_CS"/>
</dbReference>
<dbReference type="EMBL" id="JAAQHG020000031">
    <property type="protein sequence ID" value="KAL1583809.1"/>
    <property type="molecule type" value="Genomic_DNA"/>
</dbReference>
<gene>
    <name evidence="3" type="ORF">WHR41_07142</name>
</gene>
<dbReference type="PANTHER" id="PTHR42760">
    <property type="entry name" value="SHORT-CHAIN DEHYDROGENASES/REDUCTASES FAMILY MEMBER"/>
    <property type="match status" value="1"/>
</dbReference>
<dbReference type="NCBIfam" id="NF005559">
    <property type="entry name" value="PRK07231.1"/>
    <property type="match status" value="1"/>
</dbReference>
<dbReference type="InterPro" id="IPR036291">
    <property type="entry name" value="NAD(P)-bd_dom_sf"/>
</dbReference>
<name>A0AB34KFE1_9PEZI</name>
<dbReference type="CDD" id="cd05233">
    <property type="entry name" value="SDR_c"/>
    <property type="match status" value="1"/>
</dbReference>
<dbReference type="PRINTS" id="PR00080">
    <property type="entry name" value="SDRFAMILY"/>
</dbReference>
<keyword evidence="4" id="KW-1185">Reference proteome</keyword>
<evidence type="ECO:0000256" key="1">
    <source>
        <dbReference type="ARBA" id="ARBA00006484"/>
    </source>
</evidence>
<dbReference type="PRINTS" id="PR00081">
    <property type="entry name" value="GDHRDH"/>
</dbReference>
<dbReference type="GO" id="GO:0016616">
    <property type="term" value="F:oxidoreductase activity, acting on the CH-OH group of donors, NAD or NADP as acceptor"/>
    <property type="evidence" value="ECO:0007669"/>
    <property type="project" value="TreeGrafter"/>
</dbReference>
<sequence>MPGRLTDKVAIVTGASSGIGRAISLHYASEGAKLVCADLQPAPLDSPNEPPTHELIASTGGTAIFHPTDVSDATQVSQLVATAAAHYGRLDIMVNNAGIGVAAAAPIWDLALADWERMQAVNLSGVFHGIKFASAQMLRQPPHASGDRGWIINAASILGLAGQSGVAAYCAAKGGVVNLTRAAALDCAPQRIHVNAFAPGYTGTAMTANFFGDEGTRGQLEGMHPFRGLGEPEDLARVCVFLASEDARWVTGATIPVDGGFMAGKF</sequence>
<evidence type="ECO:0000313" key="4">
    <source>
        <dbReference type="Proteomes" id="UP000803884"/>
    </source>
</evidence>
<dbReference type="PANTHER" id="PTHR42760:SF124">
    <property type="entry name" value="SHORT-CHAIN DEHYDROGENASE_REDUCTASE"/>
    <property type="match status" value="1"/>
</dbReference>
<evidence type="ECO:0000256" key="2">
    <source>
        <dbReference type="ARBA" id="ARBA00022857"/>
    </source>
</evidence>
<comment type="caution">
    <text evidence="3">The sequence shown here is derived from an EMBL/GenBank/DDBJ whole genome shotgun (WGS) entry which is preliminary data.</text>
</comment>
<dbReference type="Pfam" id="PF13561">
    <property type="entry name" value="adh_short_C2"/>
    <property type="match status" value="1"/>
</dbReference>